<dbReference type="GO" id="GO:0016020">
    <property type="term" value="C:membrane"/>
    <property type="evidence" value="ECO:0007669"/>
    <property type="project" value="UniProtKB-SubCell"/>
</dbReference>
<dbReference type="EMBL" id="KV460276">
    <property type="protein sequence ID" value="OBT91982.1"/>
    <property type="molecule type" value="Genomic_DNA"/>
</dbReference>
<feature type="compositionally biased region" description="Basic and acidic residues" evidence="5">
    <location>
        <begin position="494"/>
        <end position="503"/>
    </location>
</feature>
<feature type="transmembrane region" description="Helical" evidence="6">
    <location>
        <begin position="114"/>
        <end position="138"/>
    </location>
</feature>
<dbReference type="Pfam" id="PF13515">
    <property type="entry name" value="FUSC_2"/>
    <property type="match status" value="1"/>
</dbReference>
<dbReference type="PANTHER" id="PTHR37994:SF4">
    <property type="entry name" value="ER TRANSPORTER 6TM N-TERMINAL DOMAIN-CONTAINING PROTEIN-RELATED"/>
    <property type="match status" value="1"/>
</dbReference>
<name>A0A1B8G833_9PEZI</name>
<sequence length="1295" mass="144458">MTARPHSPEAAPRGSPRPSQRSNSNKNEAEPDEAVEKKPTTLDKVEEWSAKHASVIWANLQTGNLWQRMLKNTIASTIAIIIALIPAVLNVYGKATYLAVVTTVFGHPGRRFGMMAEALILTILGTLLGAAWSVLGVYLSSLVYHYNVPAAFTIKGVFLTLAVLFHGYLRSHTPRLFLGVLLMLIVVVVTLTNPAKAVTVGLVTAILYPILTAVGILLIVNVAIFPEFSSSFLGITTIETLSQTVSTLRDANSYFVAILDPNNETIGKQNENNSDGEADKNEQEQEEPPKESLFHRLVKAVKSLRSKPLTEEPFDPAKRTEGERSGEEPSTPEVPKPVVPSIVELKSLTDQKAKLRAKLESCKSAQQECMFELAFAVLPPRDLKPISDTSMKKLVANTISLIGACESKYALLGDIDDAKVASDEAKGAKTPTGSISMSRRSSFDQDSETGGESSHEQFSDKEESHMPWKKKKKEKARRSKSKARRSKSRARLRREKEDLEMVKPQKEIESADEELMRRLLKRIEGPLHSLQTNIDKSVEVITSCLAYCYDVKKLPSGAFPPKGIKLEELDIHIDAMKASIVDFDKNASAALESATAYYESHSTHVDVTPRMEIFLISSFILNLRQAATNMRKMLKHSRKLVEKRQERHEKRRLWAPRIHWRKWLTTGGEHDKLSLPEQGRKDKRQGKEDQQDEDKGPHETRAKVKTGDLETQAKVKTGDLEAGAQTAPSQKPPSPKVTKKVKPKEEEKSRFARLRIKLADFVDAVAASDDVEYAIKLTIAVLLVTWPAFVGKWNTWYYLNRGLWAALQLVLITEVVIGASVWVFLLRVVGTTIGCCWGLAAFEASGGNRVITVVMLVIGIVPSTYVQLGTTYIKAGMVCIISMCIVALATVDNTLSGGAVDNFLKRLIAFLIGGTVAIFIEFAVLPVRARDRLVESLAAAIQKISEMEACLAYGVESGKNTDARSPEVIERFEVAMGKAEDALGAAAAFLPFCDQEPRLKGSFAGLSLVYQEVLYVLHRIIERMDNILQLRNEYGSGVLEELNEEVYAYRRNLAGSITLILFAVHEALTTKLPLPQFLPSARLAHLRVVNRVRELVLENEPAILGKDNMERSKMEKLMVRRMLRQKFLSWNAASAGQIEVIEYLEELVDLTKLLVGANEFRSGLLTRPSYNDYIKKIKERGEAEERETLIEEEKRGRQDTEPSQPLQRRRSEQSQEAEMADKVAEKLEPGVRKRRNTRLGSIVGTEGGEQISAKLANAELPMSLRRVRSKRIEERELERIRSKQSIEEEESKKGK</sequence>
<feature type="domain" description="Putative ER transporter 6TM N-terminal" evidence="8">
    <location>
        <begin position="141"/>
        <end position="266"/>
    </location>
</feature>
<gene>
    <name evidence="10" type="ORF">VE01_09942</name>
</gene>
<feature type="region of interest" description="Disordered" evidence="5">
    <location>
        <begin position="1"/>
        <end position="40"/>
    </location>
</feature>
<evidence type="ECO:0000313" key="10">
    <source>
        <dbReference type="EMBL" id="OBT91982.1"/>
    </source>
</evidence>
<evidence type="ECO:0000256" key="3">
    <source>
        <dbReference type="ARBA" id="ARBA00022989"/>
    </source>
</evidence>
<reference evidence="10 11" key="1">
    <citation type="submission" date="2016-03" db="EMBL/GenBank/DDBJ databases">
        <title>Comparative genomics of Pseudogymnoascus destructans, the fungus causing white-nose syndrome of bats.</title>
        <authorList>
            <person name="Palmer J.M."/>
            <person name="Drees K.P."/>
            <person name="Foster J.T."/>
            <person name="Lindner D.L."/>
        </authorList>
    </citation>
    <scope>NUCLEOTIDE SEQUENCE [LARGE SCALE GENOMIC DNA]</scope>
    <source>
        <strain evidence="10 11">UAMH 10579</strain>
    </source>
</reference>
<evidence type="ECO:0000256" key="6">
    <source>
        <dbReference type="SAM" id="Phobius"/>
    </source>
</evidence>
<feature type="compositionally biased region" description="Basic and acidic residues" evidence="5">
    <location>
        <begin position="1209"/>
        <end position="1231"/>
    </location>
</feature>
<dbReference type="InterPro" id="IPR018820">
    <property type="entry name" value="BRE4-related_DUF2421"/>
</dbReference>
<organism evidence="10 11">
    <name type="scientific">Pseudogymnoascus verrucosus</name>
    <dbReference type="NCBI Taxonomy" id="342668"/>
    <lineage>
        <taxon>Eukaryota</taxon>
        <taxon>Fungi</taxon>
        <taxon>Dikarya</taxon>
        <taxon>Ascomycota</taxon>
        <taxon>Pezizomycotina</taxon>
        <taxon>Leotiomycetes</taxon>
        <taxon>Thelebolales</taxon>
        <taxon>Thelebolaceae</taxon>
        <taxon>Pseudogymnoascus</taxon>
    </lineage>
</organism>
<feature type="region of interest" description="Disordered" evidence="5">
    <location>
        <begin position="669"/>
        <end position="745"/>
    </location>
</feature>
<feature type="compositionally biased region" description="Basic and acidic residues" evidence="5">
    <location>
        <begin position="669"/>
        <end position="719"/>
    </location>
</feature>
<dbReference type="InterPro" id="IPR018823">
    <property type="entry name" value="ArAE_2_N"/>
</dbReference>
<feature type="compositionally biased region" description="Polar residues" evidence="5">
    <location>
        <begin position="431"/>
        <end position="440"/>
    </location>
</feature>
<feature type="domain" description="Integral membrane bound transporter" evidence="9">
    <location>
        <begin position="796"/>
        <end position="920"/>
    </location>
</feature>
<keyword evidence="3 6" id="KW-1133">Transmembrane helix</keyword>
<feature type="compositionally biased region" description="Basic and acidic residues" evidence="5">
    <location>
        <begin position="277"/>
        <end position="292"/>
    </location>
</feature>
<evidence type="ECO:0000256" key="4">
    <source>
        <dbReference type="ARBA" id="ARBA00023136"/>
    </source>
</evidence>
<feature type="region of interest" description="Disordered" evidence="5">
    <location>
        <begin position="421"/>
        <end position="503"/>
    </location>
</feature>
<feature type="domain" description="Putative ER transporter 6TM N-terminal" evidence="8">
    <location>
        <begin position="68"/>
        <end position="140"/>
    </location>
</feature>
<feature type="region of interest" description="Disordered" evidence="5">
    <location>
        <begin position="1184"/>
        <end position="1231"/>
    </location>
</feature>
<feature type="region of interest" description="Disordered" evidence="5">
    <location>
        <begin position="265"/>
        <end position="292"/>
    </location>
</feature>
<evidence type="ECO:0000259" key="7">
    <source>
        <dbReference type="Pfam" id="PF10334"/>
    </source>
</evidence>
<evidence type="ECO:0000256" key="1">
    <source>
        <dbReference type="ARBA" id="ARBA00004141"/>
    </source>
</evidence>
<feature type="compositionally biased region" description="Polar residues" evidence="5">
    <location>
        <begin position="17"/>
        <end position="26"/>
    </location>
</feature>
<protein>
    <submittedName>
        <fullName evidence="10">Uncharacterized protein</fullName>
    </submittedName>
</protein>
<feature type="transmembrane region" description="Helical" evidence="6">
    <location>
        <begin position="205"/>
        <end position="225"/>
    </location>
</feature>
<feature type="compositionally biased region" description="Basic and acidic residues" evidence="5">
    <location>
        <begin position="315"/>
        <end position="327"/>
    </location>
</feature>
<keyword evidence="4 6" id="KW-0472">Membrane</keyword>
<feature type="compositionally biased region" description="Polar residues" evidence="5">
    <location>
        <begin position="265"/>
        <end position="275"/>
    </location>
</feature>
<reference evidence="11" key="2">
    <citation type="journal article" date="2018" name="Nat. Commun.">
        <title>Extreme sensitivity to ultraviolet light in the fungal pathogen causing white-nose syndrome of bats.</title>
        <authorList>
            <person name="Palmer J.M."/>
            <person name="Drees K.P."/>
            <person name="Foster J.T."/>
            <person name="Lindner D.L."/>
        </authorList>
    </citation>
    <scope>NUCLEOTIDE SEQUENCE [LARGE SCALE GENOMIC DNA]</scope>
    <source>
        <strain evidence="11">UAMH 10579</strain>
    </source>
</reference>
<feature type="transmembrane region" description="Helical" evidence="6">
    <location>
        <begin position="903"/>
        <end position="925"/>
    </location>
</feature>
<comment type="subcellular location">
    <subcellularLocation>
        <location evidence="1">Membrane</location>
        <topology evidence="1">Multi-pass membrane protein</topology>
    </subcellularLocation>
</comment>
<feature type="compositionally biased region" description="Basic and acidic residues" evidence="5">
    <location>
        <begin position="453"/>
        <end position="466"/>
    </location>
</feature>
<feature type="compositionally biased region" description="Basic residues" evidence="5">
    <location>
        <begin position="467"/>
        <end position="493"/>
    </location>
</feature>
<feature type="transmembrane region" description="Helical" evidence="6">
    <location>
        <begin position="74"/>
        <end position="93"/>
    </location>
</feature>
<dbReference type="Pfam" id="PF10334">
    <property type="entry name" value="BRE4"/>
    <property type="match status" value="1"/>
</dbReference>
<accession>A0A1B8G833</accession>
<dbReference type="RefSeq" id="XP_018125715.1">
    <property type="nucleotide sequence ID" value="XM_018279349.2"/>
</dbReference>
<feature type="transmembrane region" description="Helical" evidence="6">
    <location>
        <begin position="802"/>
        <end position="825"/>
    </location>
</feature>
<keyword evidence="11" id="KW-1185">Reference proteome</keyword>
<dbReference type="InterPro" id="IPR049453">
    <property type="entry name" value="Memb_transporter_dom"/>
</dbReference>
<dbReference type="PANTHER" id="PTHR37994">
    <property type="entry name" value="ARAE_2_N DOMAIN-CONTAINING PROTEIN-RELATED"/>
    <property type="match status" value="1"/>
</dbReference>
<proteinExistence type="predicted"/>
<feature type="transmembrane region" description="Helical" evidence="6">
    <location>
        <begin position="176"/>
        <end position="193"/>
    </location>
</feature>
<dbReference type="STRING" id="342668.A0A1B8G833"/>
<evidence type="ECO:0000256" key="2">
    <source>
        <dbReference type="ARBA" id="ARBA00022692"/>
    </source>
</evidence>
<feature type="compositionally biased region" description="Basic and acidic residues" evidence="5">
    <location>
        <begin position="1184"/>
        <end position="1200"/>
    </location>
</feature>
<dbReference type="GeneID" id="28843328"/>
<dbReference type="Pfam" id="PF10337">
    <property type="entry name" value="ArAE_2_N"/>
    <property type="match status" value="2"/>
</dbReference>
<evidence type="ECO:0000259" key="8">
    <source>
        <dbReference type="Pfam" id="PF10337"/>
    </source>
</evidence>
<feature type="transmembrane region" description="Helical" evidence="6">
    <location>
        <begin position="150"/>
        <end position="169"/>
    </location>
</feature>
<keyword evidence="2 6" id="KW-0812">Transmembrane</keyword>
<dbReference type="OrthoDB" id="68611at2759"/>
<evidence type="ECO:0000313" key="11">
    <source>
        <dbReference type="Proteomes" id="UP000091956"/>
    </source>
</evidence>
<evidence type="ECO:0000259" key="9">
    <source>
        <dbReference type="Pfam" id="PF13515"/>
    </source>
</evidence>
<dbReference type="Proteomes" id="UP000091956">
    <property type="component" value="Unassembled WGS sequence"/>
</dbReference>
<feature type="transmembrane region" description="Helical" evidence="6">
    <location>
        <begin position="872"/>
        <end position="891"/>
    </location>
</feature>
<evidence type="ECO:0000256" key="5">
    <source>
        <dbReference type="SAM" id="MobiDB-lite"/>
    </source>
</evidence>
<feature type="transmembrane region" description="Helical" evidence="6">
    <location>
        <begin position="846"/>
        <end position="866"/>
    </location>
</feature>
<feature type="domain" description="DUF2421" evidence="7">
    <location>
        <begin position="984"/>
        <end position="1156"/>
    </location>
</feature>
<feature type="region of interest" description="Disordered" evidence="5">
    <location>
        <begin position="309"/>
        <end position="337"/>
    </location>
</feature>